<keyword evidence="4" id="KW-1185">Reference proteome</keyword>
<dbReference type="InterPro" id="IPR011990">
    <property type="entry name" value="TPR-like_helical_dom_sf"/>
</dbReference>
<dbReference type="EMBL" id="WJIE01000004">
    <property type="protein sequence ID" value="MRG93199.1"/>
    <property type="molecule type" value="Genomic_DNA"/>
</dbReference>
<dbReference type="InterPro" id="IPR038765">
    <property type="entry name" value="Papain-like_cys_pep_sf"/>
</dbReference>
<dbReference type="PROSITE" id="PS51257">
    <property type="entry name" value="PROKAR_LIPOPROTEIN"/>
    <property type="match status" value="1"/>
</dbReference>
<dbReference type="InterPro" id="IPR002931">
    <property type="entry name" value="Transglutaminase-like"/>
</dbReference>
<dbReference type="Gene3D" id="1.25.40.10">
    <property type="entry name" value="Tetratricopeptide repeat domain"/>
    <property type="match status" value="1"/>
</dbReference>
<proteinExistence type="predicted"/>
<evidence type="ECO:0000256" key="1">
    <source>
        <dbReference type="PROSITE-ProRule" id="PRU00339"/>
    </source>
</evidence>
<name>A0A6N7PMQ8_9BACT</name>
<comment type="caution">
    <text evidence="3">The sequence shown here is derived from an EMBL/GenBank/DDBJ whole genome shotgun (WGS) entry which is preliminary data.</text>
</comment>
<reference evidence="3 4" key="1">
    <citation type="submission" date="2019-10" db="EMBL/GenBank/DDBJ databases">
        <title>A soil myxobacterium in the family Polyangiaceae.</title>
        <authorList>
            <person name="Li Y."/>
            <person name="Wang J."/>
        </authorList>
    </citation>
    <scope>NUCLEOTIDE SEQUENCE [LARGE SCALE GENOMIC DNA]</scope>
    <source>
        <strain evidence="3 4">DSM 14734</strain>
    </source>
</reference>
<dbReference type="Pfam" id="PF01841">
    <property type="entry name" value="Transglut_core"/>
    <property type="match status" value="1"/>
</dbReference>
<gene>
    <name evidence="3" type="ORF">GF068_14840</name>
</gene>
<organism evidence="3 4">
    <name type="scientific">Polyangium spumosum</name>
    <dbReference type="NCBI Taxonomy" id="889282"/>
    <lineage>
        <taxon>Bacteria</taxon>
        <taxon>Pseudomonadati</taxon>
        <taxon>Myxococcota</taxon>
        <taxon>Polyangia</taxon>
        <taxon>Polyangiales</taxon>
        <taxon>Polyangiaceae</taxon>
        <taxon>Polyangium</taxon>
    </lineage>
</organism>
<dbReference type="SUPFAM" id="SSF54001">
    <property type="entry name" value="Cysteine proteinases"/>
    <property type="match status" value="1"/>
</dbReference>
<dbReference type="Pfam" id="PF14559">
    <property type="entry name" value="TPR_19"/>
    <property type="match status" value="1"/>
</dbReference>
<keyword evidence="1" id="KW-0802">TPR repeat</keyword>
<dbReference type="SUPFAM" id="SSF48452">
    <property type="entry name" value="TPR-like"/>
    <property type="match status" value="1"/>
</dbReference>
<dbReference type="AlphaFoldDB" id="A0A6N7PMQ8"/>
<feature type="repeat" description="TPR" evidence="1">
    <location>
        <begin position="224"/>
        <end position="257"/>
    </location>
</feature>
<evidence type="ECO:0000313" key="3">
    <source>
        <dbReference type="EMBL" id="MRG93199.1"/>
    </source>
</evidence>
<dbReference type="InterPro" id="IPR019734">
    <property type="entry name" value="TPR_rpt"/>
</dbReference>
<dbReference type="Gene3D" id="3.10.620.30">
    <property type="match status" value="1"/>
</dbReference>
<dbReference type="SMART" id="SM00028">
    <property type="entry name" value="TPR"/>
    <property type="match status" value="3"/>
</dbReference>
<evidence type="ECO:0000313" key="4">
    <source>
        <dbReference type="Proteomes" id="UP000440224"/>
    </source>
</evidence>
<evidence type="ECO:0000259" key="2">
    <source>
        <dbReference type="Pfam" id="PF01841"/>
    </source>
</evidence>
<sequence>MRWAWGRVFLVGAWLVGAAGCAGPERPARAPGVTAPDLVREARAAGLFAEDPLAIDDTMKADVERVVGRFGAPEERLRRLSRYLRDDLAFRYARSLSLTARAGFSTRAGDCVSYTLLFVALARHLDVPVYFVYVRKVEGHYEQNGSFFLSSHVAVGHGSGPMALVMDFAREAPDWTLSLYNTIDDGTALALYGNNLAVDAMQAGRLDEAEVSMRFWLARRPNVVELHNNLGVLLNRAGRHEEALAVLRRGIEVFPRYEPLYTNAIRAARAAGKHAEALALVGRAEALEEGDPLLLLASGLSLYQAGDYGGAAQRLERAGLVLPDNVVIAAWLVRVYLAAGRREDGQGAFDRVKKLAPSGTLERDLRREFPELGAL</sequence>
<accession>A0A6N7PMQ8</accession>
<feature type="domain" description="Transglutaminase-like" evidence="2">
    <location>
        <begin position="66"/>
        <end position="136"/>
    </location>
</feature>
<dbReference type="PROSITE" id="PS50005">
    <property type="entry name" value="TPR"/>
    <property type="match status" value="1"/>
</dbReference>
<dbReference type="Proteomes" id="UP000440224">
    <property type="component" value="Unassembled WGS sequence"/>
</dbReference>
<dbReference type="Pfam" id="PF13432">
    <property type="entry name" value="TPR_16"/>
    <property type="match status" value="1"/>
</dbReference>
<protein>
    <submittedName>
        <fullName evidence="3">Tetratricopeptide repeat protein</fullName>
    </submittedName>
</protein>